<feature type="compositionally biased region" description="Basic and acidic residues" evidence="3">
    <location>
        <begin position="1"/>
        <end position="11"/>
    </location>
</feature>
<dbReference type="GeneID" id="34616845"/>
<evidence type="ECO:0000313" key="7">
    <source>
        <dbReference type="Proteomes" id="UP000184188"/>
    </source>
</evidence>
<dbReference type="InterPro" id="IPR050327">
    <property type="entry name" value="Proton-linked_MCT"/>
</dbReference>
<dbReference type="PROSITE" id="PS50850">
    <property type="entry name" value="MFS"/>
    <property type="match status" value="1"/>
</dbReference>
<dbReference type="CDD" id="cd17352">
    <property type="entry name" value="MFS_MCT_SLC16"/>
    <property type="match status" value="1"/>
</dbReference>
<feature type="transmembrane region" description="Helical" evidence="4">
    <location>
        <begin position="358"/>
        <end position="381"/>
    </location>
</feature>
<dbReference type="EMBL" id="KV878337">
    <property type="protein sequence ID" value="OJJ50115.1"/>
    <property type="molecule type" value="Genomic_DNA"/>
</dbReference>
<dbReference type="InterPro" id="IPR020846">
    <property type="entry name" value="MFS_dom"/>
</dbReference>
<feature type="transmembrane region" description="Helical" evidence="4">
    <location>
        <begin position="123"/>
        <end position="146"/>
    </location>
</feature>
<proteinExistence type="inferred from homology"/>
<reference evidence="7" key="1">
    <citation type="journal article" date="2017" name="Genome Biol.">
        <title>Comparative genomics reveals high biological diversity and specific adaptations in the industrially and medically important fungal genus Aspergillus.</title>
        <authorList>
            <person name="de Vries R.P."/>
            <person name="Riley R."/>
            <person name="Wiebenga A."/>
            <person name="Aguilar-Osorio G."/>
            <person name="Amillis S."/>
            <person name="Uchima C.A."/>
            <person name="Anderluh G."/>
            <person name="Asadollahi M."/>
            <person name="Askin M."/>
            <person name="Barry K."/>
            <person name="Battaglia E."/>
            <person name="Bayram O."/>
            <person name="Benocci T."/>
            <person name="Braus-Stromeyer S.A."/>
            <person name="Caldana C."/>
            <person name="Canovas D."/>
            <person name="Cerqueira G.C."/>
            <person name="Chen F."/>
            <person name="Chen W."/>
            <person name="Choi C."/>
            <person name="Clum A."/>
            <person name="Dos Santos R.A."/>
            <person name="Damasio A.R."/>
            <person name="Diallinas G."/>
            <person name="Emri T."/>
            <person name="Fekete E."/>
            <person name="Flipphi M."/>
            <person name="Freyberg S."/>
            <person name="Gallo A."/>
            <person name="Gournas C."/>
            <person name="Habgood R."/>
            <person name="Hainaut M."/>
            <person name="Harispe M.L."/>
            <person name="Henrissat B."/>
            <person name="Hilden K.S."/>
            <person name="Hope R."/>
            <person name="Hossain A."/>
            <person name="Karabika E."/>
            <person name="Karaffa L."/>
            <person name="Karanyi Z."/>
            <person name="Krasevec N."/>
            <person name="Kuo A."/>
            <person name="Kusch H."/>
            <person name="LaButti K."/>
            <person name="Lagendijk E.L."/>
            <person name="Lapidus A."/>
            <person name="Levasseur A."/>
            <person name="Lindquist E."/>
            <person name="Lipzen A."/>
            <person name="Logrieco A.F."/>
            <person name="MacCabe A."/>
            <person name="Maekelae M.R."/>
            <person name="Malavazi I."/>
            <person name="Melin P."/>
            <person name="Meyer V."/>
            <person name="Mielnichuk N."/>
            <person name="Miskei M."/>
            <person name="Molnar A.P."/>
            <person name="Mule G."/>
            <person name="Ngan C.Y."/>
            <person name="Orejas M."/>
            <person name="Orosz E."/>
            <person name="Ouedraogo J.P."/>
            <person name="Overkamp K.M."/>
            <person name="Park H.-S."/>
            <person name="Perrone G."/>
            <person name="Piumi F."/>
            <person name="Punt P.J."/>
            <person name="Ram A.F."/>
            <person name="Ramon A."/>
            <person name="Rauscher S."/>
            <person name="Record E."/>
            <person name="Riano-Pachon D.M."/>
            <person name="Robert V."/>
            <person name="Roehrig J."/>
            <person name="Ruller R."/>
            <person name="Salamov A."/>
            <person name="Salih N.S."/>
            <person name="Samson R.A."/>
            <person name="Sandor E."/>
            <person name="Sanguinetti M."/>
            <person name="Schuetze T."/>
            <person name="Sepcic K."/>
            <person name="Shelest E."/>
            <person name="Sherlock G."/>
            <person name="Sophianopoulou V."/>
            <person name="Squina F.M."/>
            <person name="Sun H."/>
            <person name="Susca A."/>
            <person name="Todd R.B."/>
            <person name="Tsang A."/>
            <person name="Unkles S.E."/>
            <person name="van de Wiele N."/>
            <person name="van Rossen-Uffink D."/>
            <person name="Oliveira J.V."/>
            <person name="Vesth T.C."/>
            <person name="Visser J."/>
            <person name="Yu J.-H."/>
            <person name="Zhou M."/>
            <person name="Andersen M.R."/>
            <person name="Archer D.B."/>
            <person name="Baker S.E."/>
            <person name="Benoit I."/>
            <person name="Brakhage A.A."/>
            <person name="Braus G.H."/>
            <person name="Fischer R."/>
            <person name="Frisvad J.C."/>
            <person name="Goldman G.H."/>
            <person name="Houbraken J."/>
            <person name="Oakley B."/>
            <person name="Pocsi I."/>
            <person name="Scazzocchio C."/>
            <person name="Seiboth B."/>
            <person name="vanKuyk P.A."/>
            <person name="Wortman J."/>
            <person name="Dyer P.S."/>
            <person name="Grigoriev I.V."/>
        </authorList>
    </citation>
    <scope>NUCLEOTIDE SEQUENCE [LARGE SCALE GENOMIC DNA]</scope>
    <source>
        <strain evidence="7">CBS 506.65</strain>
    </source>
</reference>
<keyword evidence="7" id="KW-1185">Reference proteome</keyword>
<dbReference type="GO" id="GO:0016020">
    <property type="term" value="C:membrane"/>
    <property type="evidence" value="ECO:0007669"/>
    <property type="project" value="UniProtKB-SubCell"/>
</dbReference>
<dbReference type="AlphaFoldDB" id="A0A1L9SSD0"/>
<gene>
    <name evidence="6" type="ORF">ASPZODRAFT_89959</name>
</gene>
<dbReference type="VEuPathDB" id="FungiDB:ASPZODRAFT_89959"/>
<feature type="domain" description="Major facilitator superfamily (MFS) profile" evidence="5">
    <location>
        <begin position="31"/>
        <end position="413"/>
    </location>
</feature>
<evidence type="ECO:0000256" key="2">
    <source>
        <dbReference type="ARBA" id="ARBA00006727"/>
    </source>
</evidence>
<comment type="similarity">
    <text evidence="2">Belongs to the major facilitator superfamily. Monocarboxylate porter (TC 2.A.1.13) family.</text>
</comment>
<dbReference type="InterPro" id="IPR036259">
    <property type="entry name" value="MFS_trans_sf"/>
</dbReference>
<dbReference type="Proteomes" id="UP000184188">
    <property type="component" value="Unassembled WGS sequence"/>
</dbReference>
<feature type="transmembrane region" description="Helical" evidence="4">
    <location>
        <begin position="297"/>
        <end position="317"/>
    </location>
</feature>
<feature type="transmembrane region" description="Helical" evidence="4">
    <location>
        <begin position="158"/>
        <end position="178"/>
    </location>
</feature>
<evidence type="ECO:0000256" key="1">
    <source>
        <dbReference type="ARBA" id="ARBA00004141"/>
    </source>
</evidence>
<feature type="transmembrane region" description="Helical" evidence="4">
    <location>
        <begin position="72"/>
        <end position="91"/>
    </location>
</feature>
<feature type="region of interest" description="Disordered" evidence="3">
    <location>
        <begin position="1"/>
        <end position="23"/>
    </location>
</feature>
<feature type="transmembrane region" description="Helical" evidence="4">
    <location>
        <begin position="268"/>
        <end position="290"/>
    </location>
</feature>
<dbReference type="SUPFAM" id="SSF103473">
    <property type="entry name" value="MFS general substrate transporter"/>
    <property type="match status" value="1"/>
</dbReference>
<dbReference type="GO" id="GO:0022857">
    <property type="term" value="F:transmembrane transporter activity"/>
    <property type="evidence" value="ECO:0007669"/>
    <property type="project" value="InterPro"/>
</dbReference>
<sequence>MDDQSKDRSPIVEEQGCPQPAPPKFPEGGLRAWLVVLGAWCVSFSSFGYLNGYGVYQDYYTKHLLAGEASSTIAWIGSVQVFFLFAGGIVGGPLFDRFGAVILYLPCMLSVLSVMLTSLCTKYYQLMLAQAILGGIANGTVFAPSMACVGHYFHARRAAALGVTVSGSSLGGVLFPIAISRMLRNPSLGFAWTVRIMGFLILVLLSIACVAIKGRLPPRAGKILLPRAFLHLPYTLITFSIFFMMWGMFTPFFYLPQYAQLHGMSSNLSSYVLSVLNAASFFGRVLPGFLADKIGRFNTLCVEGIVTGILLLCWPACKSNASILAFGALYGLFSGGIVSLMSPCIAQVTPDPRNMGTYLGMGMTIVAVAGLTGSPITGALIENSGSYTSAAVFCGVVVLFGVVLTFIAKIRLDKKLFARV</sequence>
<protein>
    <recommendedName>
        <fullName evidence="5">Major facilitator superfamily (MFS) profile domain-containing protein</fullName>
    </recommendedName>
</protein>
<dbReference type="Gene3D" id="1.20.1250.20">
    <property type="entry name" value="MFS general substrate transporter like domains"/>
    <property type="match status" value="2"/>
</dbReference>
<dbReference type="RefSeq" id="XP_022584625.1">
    <property type="nucleotide sequence ID" value="XM_022730381.1"/>
</dbReference>
<keyword evidence="4" id="KW-0812">Transmembrane</keyword>
<name>A0A1L9SSD0_9EURO</name>
<feature type="transmembrane region" description="Helical" evidence="4">
    <location>
        <begin position="323"/>
        <end position="346"/>
    </location>
</feature>
<evidence type="ECO:0000256" key="3">
    <source>
        <dbReference type="SAM" id="MobiDB-lite"/>
    </source>
</evidence>
<evidence type="ECO:0000256" key="4">
    <source>
        <dbReference type="SAM" id="Phobius"/>
    </source>
</evidence>
<dbReference type="InterPro" id="IPR011701">
    <property type="entry name" value="MFS"/>
</dbReference>
<keyword evidence="4" id="KW-1133">Transmembrane helix</keyword>
<feature type="transmembrane region" description="Helical" evidence="4">
    <location>
        <begin position="224"/>
        <end position="248"/>
    </location>
</feature>
<evidence type="ECO:0000313" key="6">
    <source>
        <dbReference type="EMBL" id="OJJ50115.1"/>
    </source>
</evidence>
<keyword evidence="4" id="KW-0472">Membrane</keyword>
<feature type="transmembrane region" description="Helical" evidence="4">
    <location>
        <begin position="32"/>
        <end position="52"/>
    </location>
</feature>
<feature type="transmembrane region" description="Helical" evidence="4">
    <location>
        <begin position="98"/>
        <end position="117"/>
    </location>
</feature>
<feature type="transmembrane region" description="Helical" evidence="4">
    <location>
        <begin position="387"/>
        <end position="408"/>
    </location>
</feature>
<dbReference type="Pfam" id="PF07690">
    <property type="entry name" value="MFS_1"/>
    <property type="match status" value="1"/>
</dbReference>
<organism evidence="6 7">
    <name type="scientific">Penicilliopsis zonata CBS 506.65</name>
    <dbReference type="NCBI Taxonomy" id="1073090"/>
    <lineage>
        <taxon>Eukaryota</taxon>
        <taxon>Fungi</taxon>
        <taxon>Dikarya</taxon>
        <taxon>Ascomycota</taxon>
        <taxon>Pezizomycotina</taxon>
        <taxon>Eurotiomycetes</taxon>
        <taxon>Eurotiomycetidae</taxon>
        <taxon>Eurotiales</taxon>
        <taxon>Aspergillaceae</taxon>
        <taxon>Penicilliopsis</taxon>
    </lineage>
</organism>
<dbReference type="PANTHER" id="PTHR11360">
    <property type="entry name" value="MONOCARBOXYLATE TRANSPORTER"/>
    <property type="match status" value="1"/>
</dbReference>
<dbReference type="PANTHER" id="PTHR11360:SF281">
    <property type="entry name" value="ASPYRIDONES EFFLUX PROTEIN APDF-RELATED"/>
    <property type="match status" value="1"/>
</dbReference>
<dbReference type="OrthoDB" id="6499973at2759"/>
<feature type="transmembrane region" description="Helical" evidence="4">
    <location>
        <begin position="190"/>
        <end position="212"/>
    </location>
</feature>
<evidence type="ECO:0000259" key="5">
    <source>
        <dbReference type="PROSITE" id="PS50850"/>
    </source>
</evidence>
<accession>A0A1L9SSD0</accession>
<comment type="subcellular location">
    <subcellularLocation>
        <location evidence="1">Membrane</location>
        <topology evidence="1">Multi-pass membrane protein</topology>
    </subcellularLocation>
</comment>